<organism evidence="2 3">
    <name type="scientific">Pseudonocardia charpentierae</name>
    <dbReference type="NCBI Taxonomy" id="3075545"/>
    <lineage>
        <taxon>Bacteria</taxon>
        <taxon>Bacillati</taxon>
        <taxon>Actinomycetota</taxon>
        <taxon>Actinomycetes</taxon>
        <taxon>Pseudonocardiales</taxon>
        <taxon>Pseudonocardiaceae</taxon>
        <taxon>Pseudonocardia</taxon>
    </lineage>
</organism>
<proteinExistence type="predicted"/>
<comment type="caution">
    <text evidence="2">The sequence shown here is derived from an EMBL/GenBank/DDBJ whole genome shotgun (WGS) entry which is preliminary data.</text>
</comment>
<dbReference type="InterPro" id="IPR029058">
    <property type="entry name" value="AB_hydrolase_fold"/>
</dbReference>
<evidence type="ECO:0000313" key="3">
    <source>
        <dbReference type="Proteomes" id="UP001183202"/>
    </source>
</evidence>
<protein>
    <submittedName>
        <fullName evidence="2">Alpha/beta hydrolase</fullName>
    </submittedName>
</protein>
<dbReference type="Pfam" id="PF08386">
    <property type="entry name" value="Abhydrolase_4"/>
    <property type="match status" value="1"/>
</dbReference>
<sequence>MSDLPVLVMDGTFDGLTAPAHGDLVADTLPNAVRVTFPDAGHDVTNGSPQCALEVIQGFLDRPDAPDLGCVAGLAAPPFTVG</sequence>
<dbReference type="InterPro" id="IPR013595">
    <property type="entry name" value="Pept_S33_TAP-like_C"/>
</dbReference>
<dbReference type="Gene3D" id="3.40.50.1820">
    <property type="entry name" value="alpha/beta hydrolase"/>
    <property type="match status" value="1"/>
</dbReference>
<evidence type="ECO:0000313" key="2">
    <source>
        <dbReference type="EMBL" id="MDT0353472.1"/>
    </source>
</evidence>
<accession>A0ABU2NIS7</accession>
<keyword evidence="2" id="KW-0378">Hydrolase</keyword>
<dbReference type="GO" id="GO:0016787">
    <property type="term" value="F:hydrolase activity"/>
    <property type="evidence" value="ECO:0007669"/>
    <property type="project" value="UniProtKB-KW"/>
</dbReference>
<keyword evidence="3" id="KW-1185">Reference proteome</keyword>
<dbReference type="EMBL" id="JAVREJ010000033">
    <property type="protein sequence ID" value="MDT0353472.1"/>
    <property type="molecule type" value="Genomic_DNA"/>
</dbReference>
<dbReference type="SUPFAM" id="SSF53474">
    <property type="entry name" value="alpha/beta-Hydrolases"/>
    <property type="match status" value="1"/>
</dbReference>
<gene>
    <name evidence="2" type="ORF">RM445_28635</name>
</gene>
<reference evidence="3" key="1">
    <citation type="submission" date="2023-07" db="EMBL/GenBank/DDBJ databases">
        <title>30 novel species of actinomycetes from the DSMZ collection.</title>
        <authorList>
            <person name="Nouioui I."/>
        </authorList>
    </citation>
    <scope>NUCLEOTIDE SEQUENCE [LARGE SCALE GENOMIC DNA]</scope>
    <source>
        <strain evidence="3">DSM 45834</strain>
    </source>
</reference>
<feature type="domain" description="Peptidase S33 tripeptidyl aminopeptidase-like C-terminal" evidence="1">
    <location>
        <begin position="3"/>
        <end position="69"/>
    </location>
</feature>
<dbReference type="Proteomes" id="UP001183202">
    <property type="component" value="Unassembled WGS sequence"/>
</dbReference>
<name>A0ABU2NIS7_9PSEU</name>
<evidence type="ECO:0000259" key="1">
    <source>
        <dbReference type="Pfam" id="PF08386"/>
    </source>
</evidence>